<keyword evidence="5" id="KW-0547">Nucleotide-binding</keyword>
<dbReference type="Pfam" id="PF07536">
    <property type="entry name" value="HWE_HK"/>
    <property type="match status" value="1"/>
</dbReference>
<dbReference type="PROSITE" id="PS50112">
    <property type="entry name" value="PAS"/>
    <property type="match status" value="1"/>
</dbReference>
<proteinExistence type="predicted"/>
<sequence>MSGIAQGLQQMVGSVLGAADFSLLDSLDSGAVVLDTQHTVRHWNEWMAQVSPISPQDLLGRSLWEALPKMTTHRLRTVVEDCFSHGIPGRLTASIHGSIFPLQQASGRPLRHDVVVRRLTQGSEPLCLIQVHDITARWEAQEALHRNELRTRAELAEIEAIYRTAPIGLGLFDRDMRFLRINEALADMNGAPIDQHLGRCAWDLVPALRPVAEPLFLKVFETGEPLLGRELRGTTPRAPSLERIWTEDFYPLKAADGTVVAVGVIAREVTEQRRLEDRERLLASELHHRVKNLFVMVQALAGQTARGAVTVSDFLQIFEGRLSTLAAAQEMLVLAGETGLVALRQAVHTALAPFLGDGDRLSVDIPDAGIPSKLAADLAVALHELATNATKYGALADPGGRIALSGRVDGSGVGPGLSLEWREIGGPPVRPPDRSGFGTRLLASIVDGHDGTMAMDWLPSGVVCRLEFPLGSASAQG</sequence>
<evidence type="ECO:0000256" key="7">
    <source>
        <dbReference type="ARBA" id="ARBA00022840"/>
    </source>
</evidence>
<dbReference type="EMBL" id="JABFDB010000004">
    <property type="protein sequence ID" value="NYZ19642.1"/>
    <property type="molecule type" value="Genomic_DNA"/>
</dbReference>
<dbReference type="SMART" id="SM00911">
    <property type="entry name" value="HWE_HK"/>
    <property type="match status" value="1"/>
</dbReference>
<organism evidence="9 10">
    <name type="scientific">Azospirillum oleiclasticum</name>
    <dbReference type="NCBI Taxonomy" id="2735135"/>
    <lineage>
        <taxon>Bacteria</taxon>
        <taxon>Pseudomonadati</taxon>
        <taxon>Pseudomonadota</taxon>
        <taxon>Alphaproteobacteria</taxon>
        <taxon>Rhodospirillales</taxon>
        <taxon>Azospirillaceae</taxon>
        <taxon>Azospirillum</taxon>
    </lineage>
</organism>
<reference evidence="9 10" key="1">
    <citation type="submission" date="2020-05" db="EMBL/GenBank/DDBJ databases">
        <title>Azospirillum oleiclasticum sp. nov, a nitrogen-fixing and heavy crude oil-emulsifying bacterium isolated from the crude oil of Yumen Oilfield.</title>
        <authorList>
            <person name="Wu D."/>
            <person name="Cai M."/>
            <person name="Zhang X."/>
        </authorList>
    </citation>
    <scope>NUCLEOTIDE SEQUENCE [LARGE SCALE GENOMIC DNA]</scope>
    <source>
        <strain evidence="9 10">ROY-1-1-2</strain>
    </source>
</reference>
<protein>
    <recommendedName>
        <fullName evidence="2">histidine kinase</fullName>
        <ecNumber evidence="2">2.7.13.3</ecNumber>
    </recommendedName>
</protein>
<evidence type="ECO:0000313" key="10">
    <source>
        <dbReference type="Proteomes" id="UP000584642"/>
    </source>
</evidence>
<keyword evidence="3" id="KW-0597">Phosphoprotein</keyword>
<dbReference type="NCBIfam" id="TIGR00229">
    <property type="entry name" value="sensory_box"/>
    <property type="match status" value="1"/>
</dbReference>
<evidence type="ECO:0000256" key="2">
    <source>
        <dbReference type="ARBA" id="ARBA00012438"/>
    </source>
</evidence>
<dbReference type="InterPro" id="IPR000014">
    <property type="entry name" value="PAS"/>
</dbReference>
<evidence type="ECO:0000256" key="4">
    <source>
        <dbReference type="ARBA" id="ARBA00022679"/>
    </source>
</evidence>
<keyword evidence="6" id="KW-0418">Kinase</keyword>
<evidence type="ECO:0000256" key="1">
    <source>
        <dbReference type="ARBA" id="ARBA00000085"/>
    </source>
</evidence>
<dbReference type="SUPFAM" id="SSF55785">
    <property type="entry name" value="PYP-like sensor domain (PAS domain)"/>
    <property type="match status" value="2"/>
</dbReference>
<dbReference type="InterPro" id="IPR011102">
    <property type="entry name" value="Sig_transdc_His_kinase_HWE"/>
</dbReference>
<keyword evidence="10" id="KW-1185">Reference proteome</keyword>
<dbReference type="RefSeq" id="WP_180281416.1">
    <property type="nucleotide sequence ID" value="NZ_JABFDB010000004.1"/>
</dbReference>
<dbReference type="InterPro" id="IPR036890">
    <property type="entry name" value="HATPase_C_sf"/>
</dbReference>
<dbReference type="EC" id="2.7.13.3" evidence="2"/>
<dbReference type="InterPro" id="IPR035965">
    <property type="entry name" value="PAS-like_dom_sf"/>
</dbReference>
<comment type="caution">
    <text evidence="9">The sequence shown here is derived from an EMBL/GenBank/DDBJ whole genome shotgun (WGS) entry which is preliminary data.</text>
</comment>
<dbReference type="SUPFAM" id="SSF55874">
    <property type="entry name" value="ATPase domain of HSP90 chaperone/DNA topoisomerase II/histidine kinase"/>
    <property type="match status" value="1"/>
</dbReference>
<feature type="domain" description="PAS" evidence="8">
    <location>
        <begin position="23"/>
        <end position="86"/>
    </location>
</feature>
<dbReference type="Gene3D" id="3.30.565.10">
    <property type="entry name" value="Histidine kinase-like ATPase, C-terminal domain"/>
    <property type="match status" value="1"/>
</dbReference>
<keyword evidence="4" id="KW-0808">Transferase</keyword>
<evidence type="ECO:0000313" key="9">
    <source>
        <dbReference type="EMBL" id="NYZ19642.1"/>
    </source>
</evidence>
<dbReference type="SMART" id="SM00091">
    <property type="entry name" value="PAS"/>
    <property type="match status" value="2"/>
</dbReference>
<dbReference type="PANTHER" id="PTHR41523:SF8">
    <property type="entry name" value="ETHYLENE RESPONSE SENSOR PROTEIN"/>
    <property type="match status" value="1"/>
</dbReference>
<evidence type="ECO:0000256" key="3">
    <source>
        <dbReference type="ARBA" id="ARBA00022553"/>
    </source>
</evidence>
<dbReference type="Gene3D" id="3.30.450.20">
    <property type="entry name" value="PAS domain"/>
    <property type="match status" value="2"/>
</dbReference>
<keyword evidence="7" id="KW-0067">ATP-binding</keyword>
<dbReference type="InterPro" id="IPR013656">
    <property type="entry name" value="PAS_4"/>
</dbReference>
<evidence type="ECO:0000256" key="6">
    <source>
        <dbReference type="ARBA" id="ARBA00022777"/>
    </source>
</evidence>
<dbReference type="PANTHER" id="PTHR41523">
    <property type="entry name" value="TWO-COMPONENT SYSTEM SENSOR PROTEIN"/>
    <property type="match status" value="1"/>
</dbReference>
<gene>
    <name evidence="9" type="ORF">HND93_07955</name>
</gene>
<evidence type="ECO:0000259" key="8">
    <source>
        <dbReference type="PROSITE" id="PS50112"/>
    </source>
</evidence>
<dbReference type="Pfam" id="PF08448">
    <property type="entry name" value="PAS_4"/>
    <property type="match status" value="2"/>
</dbReference>
<dbReference type="Proteomes" id="UP000584642">
    <property type="component" value="Unassembled WGS sequence"/>
</dbReference>
<name>A0ABX2T8R2_9PROT</name>
<dbReference type="CDD" id="cd00130">
    <property type="entry name" value="PAS"/>
    <property type="match status" value="1"/>
</dbReference>
<accession>A0ABX2T8R2</accession>
<evidence type="ECO:0000256" key="5">
    <source>
        <dbReference type="ARBA" id="ARBA00022741"/>
    </source>
</evidence>
<comment type="catalytic activity">
    <reaction evidence="1">
        <text>ATP + protein L-histidine = ADP + protein N-phospho-L-histidine.</text>
        <dbReference type="EC" id="2.7.13.3"/>
    </reaction>
</comment>